<gene>
    <name evidence="1" type="ORF">FUT82_13790</name>
</gene>
<sequence length="437" mass="48859">MKMLQKKSYGKENNVLKYVDIGAIAHYAKDYQLSSKNFNEGDRLLDEGDLRSIAQFESFYLNILNSLNYYHMGKLEDAVVEIKKVDDEKVKVGRESRSSLWFIKDESSKVDLIRGFDSDERPSVQEQEAFNAFGIEPEQISKEVIPKPTEADLYRGSPTAYYLGALMRNANGDTEGARLSKDYLKVLNPQINIDMSLKRESGMASLNVLAFSGFIAKKEERVFYYPPEHDKSSELANGKTITVAGTPFKLPPMRFKAVYTVAGENVTKVKNIRVALTDTETGATQTYPLTLLEDFGVNVKKNVALKARKEFQAKFAAGVAKKLTVTIISATAIIAARRRVQQEQNGFLKTLAQIALDIAEESLPLALEKIDAAIRADTRQAAYLPATVSVANIRLKPGTYNVKICYLGDNMVVYEEVFDNVQVQERGLNLLESLCLE</sequence>
<dbReference type="Proteomes" id="UP000323594">
    <property type="component" value="Chromosome"/>
</dbReference>
<name>A0AAE6M8I2_TREPH</name>
<protein>
    <submittedName>
        <fullName evidence="1">Uncharacterized protein</fullName>
    </submittedName>
</protein>
<accession>A0AAE6M8I2</accession>
<reference evidence="1 2" key="1">
    <citation type="submission" date="2019-08" db="EMBL/GenBank/DDBJ databases">
        <authorList>
            <person name="Kuhnert P."/>
        </authorList>
    </citation>
    <scope>NUCLEOTIDE SEQUENCE [LARGE SCALE GENOMIC DNA]</scope>
    <source>
        <strain evidence="1 2">B36.5</strain>
    </source>
</reference>
<dbReference type="RefSeq" id="WP_148883959.1">
    <property type="nucleotide sequence ID" value="NZ_CP042813.1"/>
</dbReference>
<dbReference type="EMBL" id="CP042817">
    <property type="protein sequence ID" value="QEJ98955.1"/>
    <property type="molecule type" value="Genomic_DNA"/>
</dbReference>
<evidence type="ECO:0000313" key="2">
    <source>
        <dbReference type="Proteomes" id="UP000323594"/>
    </source>
</evidence>
<dbReference type="AlphaFoldDB" id="A0AAE6M8I2"/>
<evidence type="ECO:0000313" key="1">
    <source>
        <dbReference type="EMBL" id="QEJ98955.1"/>
    </source>
</evidence>
<proteinExistence type="predicted"/>
<organism evidence="1 2">
    <name type="scientific">Treponema phagedenis</name>
    <dbReference type="NCBI Taxonomy" id="162"/>
    <lineage>
        <taxon>Bacteria</taxon>
        <taxon>Pseudomonadati</taxon>
        <taxon>Spirochaetota</taxon>
        <taxon>Spirochaetia</taxon>
        <taxon>Spirochaetales</taxon>
        <taxon>Treponemataceae</taxon>
        <taxon>Treponema</taxon>
    </lineage>
</organism>